<dbReference type="Gene3D" id="2.40.160.20">
    <property type="match status" value="1"/>
</dbReference>
<name>A0A833H0T3_9LEPT</name>
<protein>
    <recommendedName>
        <fullName evidence="4">Outer membrane protein beta-barrel domain-containing protein</fullName>
    </recommendedName>
</protein>
<dbReference type="InterPro" id="IPR011250">
    <property type="entry name" value="OMP/PagP_B-barrel"/>
</dbReference>
<evidence type="ECO:0000313" key="3">
    <source>
        <dbReference type="Proteomes" id="UP000460298"/>
    </source>
</evidence>
<dbReference type="EMBL" id="WBUI01000011">
    <property type="protein sequence ID" value="KAB2931991.1"/>
    <property type="molecule type" value="Genomic_DNA"/>
</dbReference>
<proteinExistence type="predicted"/>
<evidence type="ECO:0000313" key="2">
    <source>
        <dbReference type="EMBL" id="KAB2931991.1"/>
    </source>
</evidence>
<sequence length="273" mass="29987">MLRSIAVMAGVLLCLPLLSLHAQEKNEQDRYPTIEYPPGYYKGAFFFSFIGGRSIAPSGSFIRHEKDYDKTLALQIRNGDYINPLSAATSNTNLPSSFDAEYTPGYSWQIELEYGTFSYFGFGFTVSQFSIEAKRQDVFLSGANPALVTPVPLSTTLYNGTSAMGMAAFHPIQKSVFDPYVVLRAGMVGYNGQAHSSSIPDPNRLSNRIQNGLGMATGAGLGVNIHFTRVVGIKAEAFYHKQFLKSDNFPTRTLDAYTAQIGVVVNTTRLFPN</sequence>
<comment type="caution">
    <text evidence="2">The sequence shown here is derived from an EMBL/GenBank/DDBJ whole genome shotgun (WGS) entry which is preliminary data.</text>
</comment>
<reference evidence="2 3" key="1">
    <citation type="submission" date="2019-10" db="EMBL/GenBank/DDBJ databases">
        <title>Extracellular Electron Transfer in a Candidatus Methanoperedens spp. Enrichment Culture.</title>
        <authorList>
            <person name="Berger S."/>
            <person name="Rangel Shaw D."/>
            <person name="Berben T."/>
            <person name="In 'T Zandt M."/>
            <person name="Frank J."/>
            <person name="Reimann J."/>
            <person name="Jetten M.S.M."/>
            <person name="Welte C.U."/>
        </authorList>
    </citation>
    <scope>NUCLEOTIDE SEQUENCE [LARGE SCALE GENOMIC DNA]</scope>
    <source>
        <strain evidence="2">SB12</strain>
    </source>
</reference>
<organism evidence="2 3">
    <name type="scientific">Leptonema illini</name>
    <dbReference type="NCBI Taxonomy" id="183"/>
    <lineage>
        <taxon>Bacteria</taxon>
        <taxon>Pseudomonadati</taxon>
        <taxon>Spirochaetota</taxon>
        <taxon>Spirochaetia</taxon>
        <taxon>Leptospirales</taxon>
        <taxon>Leptospiraceae</taxon>
        <taxon>Leptonema</taxon>
    </lineage>
</organism>
<gene>
    <name evidence="2" type="ORF">F9K24_11955</name>
</gene>
<accession>A0A833H0T3</accession>
<keyword evidence="1" id="KW-0732">Signal</keyword>
<feature type="signal peptide" evidence="1">
    <location>
        <begin position="1"/>
        <end position="22"/>
    </location>
</feature>
<evidence type="ECO:0008006" key="4">
    <source>
        <dbReference type="Google" id="ProtNLM"/>
    </source>
</evidence>
<dbReference type="AlphaFoldDB" id="A0A833H0T3"/>
<dbReference type="SUPFAM" id="SSF56925">
    <property type="entry name" value="OMPA-like"/>
    <property type="match status" value="1"/>
</dbReference>
<evidence type="ECO:0000256" key="1">
    <source>
        <dbReference type="SAM" id="SignalP"/>
    </source>
</evidence>
<dbReference type="Proteomes" id="UP000460298">
    <property type="component" value="Unassembled WGS sequence"/>
</dbReference>
<feature type="chain" id="PRO_5032990891" description="Outer membrane protein beta-barrel domain-containing protein" evidence="1">
    <location>
        <begin position="23"/>
        <end position="273"/>
    </location>
</feature>